<organism evidence="2 3">
    <name type="scientific">Plasmodium inui San Antonio 1</name>
    <dbReference type="NCBI Taxonomy" id="1237626"/>
    <lineage>
        <taxon>Eukaryota</taxon>
        <taxon>Sar</taxon>
        <taxon>Alveolata</taxon>
        <taxon>Apicomplexa</taxon>
        <taxon>Aconoidasida</taxon>
        <taxon>Haemosporida</taxon>
        <taxon>Plasmodiidae</taxon>
        <taxon>Plasmodium</taxon>
        <taxon>Plasmodium (Plasmodium)</taxon>
    </lineage>
</organism>
<evidence type="ECO:0000256" key="1">
    <source>
        <dbReference type="SAM" id="MobiDB-lite"/>
    </source>
</evidence>
<dbReference type="GeneID" id="20041094"/>
<dbReference type="AlphaFoldDB" id="W6ZSC1"/>
<dbReference type="VEuPathDB" id="PlasmoDB:C922_05820"/>
<name>W6ZSC1_9APIC</name>
<accession>W6ZSC1</accession>
<gene>
    <name evidence="2" type="ORF">C922_05820</name>
</gene>
<dbReference type="EMBL" id="KI965662">
    <property type="protein sequence ID" value="EUD63802.1"/>
    <property type="molecule type" value="Genomic_DNA"/>
</dbReference>
<dbReference type="Proteomes" id="UP000030640">
    <property type="component" value="Unassembled WGS sequence"/>
</dbReference>
<dbReference type="RefSeq" id="XP_008819613.1">
    <property type="nucleotide sequence ID" value="XM_008821391.1"/>
</dbReference>
<sequence>KKPTEIEKINPNFKIILKLNKRGHSTPTQASKLEAILGNKTDKEHIGEIQLQEKKRTSKSQIMKKEAKSNLLRSPS</sequence>
<feature type="non-terminal residue" evidence="2">
    <location>
        <position position="1"/>
    </location>
</feature>
<feature type="region of interest" description="Disordered" evidence="1">
    <location>
        <begin position="47"/>
        <end position="76"/>
    </location>
</feature>
<keyword evidence="3" id="KW-1185">Reference proteome</keyword>
<proteinExistence type="predicted"/>
<evidence type="ECO:0000313" key="2">
    <source>
        <dbReference type="EMBL" id="EUD63802.1"/>
    </source>
</evidence>
<protein>
    <submittedName>
        <fullName evidence="2">Uncharacterized protein</fullName>
    </submittedName>
</protein>
<reference evidence="2 3" key="1">
    <citation type="submission" date="2013-02" db="EMBL/GenBank/DDBJ databases">
        <title>The Genome Sequence of Plasmodium inui San Antonio 1.</title>
        <authorList>
            <consortium name="The Broad Institute Genome Sequencing Platform"/>
            <consortium name="The Broad Institute Genome Sequencing Center for Infectious Disease"/>
            <person name="Neafsey D."/>
            <person name="Cheeseman I."/>
            <person name="Volkman S."/>
            <person name="Adams J."/>
            <person name="Walker B."/>
            <person name="Young S.K."/>
            <person name="Zeng Q."/>
            <person name="Gargeya S."/>
            <person name="Fitzgerald M."/>
            <person name="Haas B."/>
            <person name="Abouelleil A."/>
            <person name="Alvarado L."/>
            <person name="Arachchi H.M."/>
            <person name="Berlin A.M."/>
            <person name="Chapman S.B."/>
            <person name="Dewar J."/>
            <person name="Goldberg J."/>
            <person name="Griggs A."/>
            <person name="Gujja S."/>
            <person name="Hansen M."/>
            <person name="Howarth C."/>
            <person name="Imamovic A."/>
            <person name="Larimer J."/>
            <person name="McCowan C."/>
            <person name="Murphy C."/>
            <person name="Neiman D."/>
            <person name="Pearson M."/>
            <person name="Priest M."/>
            <person name="Roberts A."/>
            <person name="Saif S."/>
            <person name="Shea T."/>
            <person name="Sisk P."/>
            <person name="Sykes S."/>
            <person name="Wortman J."/>
            <person name="Nusbaum C."/>
            <person name="Birren B."/>
        </authorList>
    </citation>
    <scope>NUCLEOTIDE SEQUENCE [LARGE SCALE GENOMIC DNA]</scope>
    <source>
        <strain evidence="2 3">San Antonio 1</strain>
    </source>
</reference>
<evidence type="ECO:0000313" key="3">
    <source>
        <dbReference type="Proteomes" id="UP000030640"/>
    </source>
</evidence>